<proteinExistence type="predicted"/>
<dbReference type="InterPro" id="IPR051453">
    <property type="entry name" value="MBL_Glyoxalase_II"/>
</dbReference>
<comment type="cofactor">
    <cofactor evidence="1">
        <name>Zn(2+)</name>
        <dbReference type="ChEBI" id="CHEBI:29105"/>
    </cofactor>
</comment>
<dbReference type="CDD" id="cd06262">
    <property type="entry name" value="metallo-hydrolase-like_MBL-fold"/>
    <property type="match status" value="1"/>
</dbReference>
<dbReference type="InterPro" id="IPR001279">
    <property type="entry name" value="Metallo-B-lactamas"/>
</dbReference>
<dbReference type="InterPro" id="IPR036866">
    <property type="entry name" value="RibonucZ/Hydroxyglut_hydro"/>
</dbReference>
<accession>A0A9D1VUF8</accession>
<gene>
    <name evidence="6" type="ORF">H9737_05645</name>
</gene>
<dbReference type="PANTHER" id="PTHR46233:SF3">
    <property type="entry name" value="HYDROXYACYLGLUTATHIONE HYDROLASE GLOC"/>
    <property type="match status" value="1"/>
</dbReference>
<evidence type="ECO:0000256" key="2">
    <source>
        <dbReference type="ARBA" id="ARBA00022723"/>
    </source>
</evidence>
<dbReference type="SMART" id="SM00849">
    <property type="entry name" value="Lactamase_B"/>
    <property type="match status" value="1"/>
</dbReference>
<dbReference type="Gene3D" id="3.60.15.10">
    <property type="entry name" value="Ribonuclease Z/Hydroxyacylglutathione hydrolase-like"/>
    <property type="match status" value="1"/>
</dbReference>
<feature type="domain" description="Metallo-beta-lactamase" evidence="5">
    <location>
        <begin position="12"/>
        <end position="183"/>
    </location>
</feature>
<sequence>MQIITVPAGPLRANSYLLTENGRDAVLIDCGGSEALAQARRRGLQVAYVLLTHGHFDHVFGCAAAQEAGAKVGCSEAERAFLEAGPDLGLAMGLSVPPFTVDFTFRDGDVLDLCGMRFAVIASPGHTPGGVCFRAGQALFTGDTLFLESVGRTDFPGGSAAQLRQSVRRLLAIEGDLAVYPGHDDPTSLAHERRYNPFA</sequence>
<dbReference type="Pfam" id="PF00753">
    <property type="entry name" value="Lactamase_B"/>
    <property type="match status" value="1"/>
</dbReference>
<keyword evidence="4" id="KW-0862">Zinc</keyword>
<dbReference type="GO" id="GO:0016787">
    <property type="term" value="F:hydrolase activity"/>
    <property type="evidence" value="ECO:0007669"/>
    <property type="project" value="UniProtKB-KW"/>
</dbReference>
<dbReference type="GO" id="GO:0046872">
    <property type="term" value="F:metal ion binding"/>
    <property type="evidence" value="ECO:0007669"/>
    <property type="project" value="UniProtKB-KW"/>
</dbReference>
<dbReference type="EMBL" id="DXFD01000083">
    <property type="protein sequence ID" value="HIX47151.1"/>
    <property type="molecule type" value="Genomic_DNA"/>
</dbReference>
<dbReference type="PANTHER" id="PTHR46233">
    <property type="entry name" value="HYDROXYACYLGLUTATHIONE HYDROLASE GLOC"/>
    <property type="match status" value="1"/>
</dbReference>
<evidence type="ECO:0000256" key="3">
    <source>
        <dbReference type="ARBA" id="ARBA00022801"/>
    </source>
</evidence>
<evidence type="ECO:0000259" key="5">
    <source>
        <dbReference type="SMART" id="SM00849"/>
    </source>
</evidence>
<name>A0A9D1VUF8_9FIRM</name>
<reference evidence="6" key="2">
    <citation type="submission" date="2021-04" db="EMBL/GenBank/DDBJ databases">
        <authorList>
            <person name="Gilroy R."/>
        </authorList>
    </citation>
    <scope>NUCLEOTIDE SEQUENCE</scope>
    <source>
        <strain evidence="6">26628</strain>
    </source>
</reference>
<protein>
    <submittedName>
        <fullName evidence="6">MBL fold metallo-hydrolase</fullName>
    </submittedName>
</protein>
<dbReference type="Proteomes" id="UP000824249">
    <property type="component" value="Unassembled WGS sequence"/>
</dbReference>
<dbReference type="AlphaFoldDB" id="A0A9D1VUF8"/>
<dbReference type="SUPFAM" id="SSF56281">
    <property type="entry name" value="Metallo-hydrolase/oxidoreductase"/>
    <property type="match status" value="1"/>
</dbReference>
<evidence type="ECO:0000256" key="1">
    <source>
        <dbReference type="ARBA" id="ARBA00001947"/>
    </source>
</evidence>
<reference evidence="6" key="1">
    <citation type="journal article" date="2021" name="PeerJ">
        <title>Extensive microbial diversity within the chicken gut microbiome revealed by metagenomics and culture.</title>
        <authorList>
            <person name="Gilroy R."/>
            <person name="Ravi A."/>
            <person name="Getino M."/>
            <person name="Pursley I."/>
            <person name="Horton D.L."/>
            <person name="Alikhan N.F."/>
            <person name="Baker D."/>
            <person name="Gharbi K."/>
            <person name="Hall N."/>
            <person name="Watson M."/>
            <person name="Adriaenssens E.M."/>
            <person name="Foster-Nyarko E."/>
            <person name="Jarju S."/>
            <person name="Secka A."/>
            <person name="Antonio M."/>
            <person name="Oren A."/>
            <person name="Chaudhuri R.R."/>
            <person name="La Ragione R."/>
            <person name="Hildebrand F."/>
            <person name="Pallen M.J."/>
        </authorList>
    </citation>
    <scope>NUCLEOTIDE SEQUENCE</scope>
    <source>
        <strain evidence="6">26628</strain>
    </source>
</reference>
<evidence type="ECO:0000313" key="6">
    <source>
        <dbReference type="EMBL" id="HIX47151.1"/>
    </source>
</evidence>
<keyword evidence="3" id="KW-0378">Hydrolase</keyword>
<evidence type="ECO:0000256" key="4">
    <source>
        <dbReference type="ARBA" id="ARBA00022833"/>
    </source>
</evidence>
<organism evidence="6 7">
    <name type="scientific">Candidatus Borkfalkia faecigallinarum</name>
    <dbReference type="NCBI Taxonomy" id="2838509"/>
    <lineage>
        <taxon>Bacteria</taxon>
        <taxon>Bacillati</taxon>
        <taxon>Bacillota</taxon>
        <taxon>Clostridia</taxon>
        <taxon>Christensenellales</taxon>
        <taxon>Christensenellaceae</taxon>
        <taxon>Candidatus Borkfalkia</taxon>
    </lineage>
</organism>
<comment type="caution">
    <text evidence="6">The sequence shown here is derived from an EMBL/GenBank/DDBJ whole genome shotgun (WGS) entry which is preliminary data.</text>
</comment>
<evidence type="ECO:0000313" key="7">
    <source>
        <dbReference type="Proteomes" id="UP000824249"/>
    </source>
</evidence>
<keyword evidence="2" id="KW-0479">Metal-binding</keyword>